<dbReference type="Proteomes" id="UP001254075">
    <property type="component" value="Unassembled WGS sequence"/>
</dbReference>
<comment type="caution">
    <text evidence="1">The sequence shown here is derived from an EMBL/GenBank/DDBJ whole genome shotgun (WGS) entry which is preliminary data.</text>
</comment>
<name>A0AAW8W9E8_9LACO</name>
<proteinExistence type="predicted"/>
<dbReference type="AlphaFoldDB" id="A0AAW8W9E8"/>
<dbReference type="EMBL" id="JAVLAM010000005">
    <property type="protein sequence ID" value="MDT7015340.1"/>
    <property type="molecule type" value="Genomic_DNA"/>
</dbReference>
<organism evidence="1 2">
    <name type="scientific">Levilactobacillus namurensis</name>
    <dbReference type="NCBI Taxonomy" id="380393"/>
    <lineage>
        <taxon>Bacteria</taxon>
        <taxon>Bacillati</taxon>
        <taxon>Bacillota</taxon>
        <taxon>Bacilli</taxon>
        <taxon>Lactobacillales</taxon>
        <taxon>Lactobacillaceae</taxon>
        <taxon>Levilactobacillus</taxon>
    </lineage>
</organism>
<protein>
    <submittedName>
        <fullName evidence="1">Uncharacterized protein</fullName>
    </submittedName>
</protein>
<sequence>MYEYRVEVTKNGATKNFIERSEKDPNTFREELWKTFTGGLFAGPYLMARDPDFIQITMMTKDSKD</sequence>
<evidence type="ECO:0000313" key="2">
    <source>
        <dbReference type="Proteomes" id="UP001254075"/>
    </source>
</evidence>
<evidence type="ECO:0000313" key="1">
    <source>
        <dbReference type="EMBL" id="MDT7015340.1"/>
    </source>
</evidence>
<dbReference type="RefSeq" id="WP_313845685.1">
    <property type="nucleotide sequence ID" value="NZ_JAVLAM010000005.1"/>
</dbReference>
<gene>
    <name evidence="1" type="ORF">RI532_13240</name>
</gene>
<accession>A0AAW8W9E8</accession>
<reference evidence="1" key="1">
    <citation type="submission" date="2023-08" db="EMBL/GenBank/DDBJ databases">
        <authorList>
            <person name="Page C.A."/>
            <person name="Perez-Diaz I.M."/>
        </authorList>
    </citation>
    <scope>NUCLEOTIDE SEQUENCE</scope>
    <source>
        <strain evidence="1">3.8.38</strain>
    </source>
</reference>